<dbReference type="InterPro" id="IPR001173">
    <property type="entry name" value="Glyco_trans_2-like"/>
</dbReference>
<organism evidence="2 3">
    <name type="scientific">Desulfobulbus oralis</name>
    <dbReference type="NCBI Taxonomy" id="1986146"/>
    <lineage>
        <taxon>Bacteria</taxon>
        <taxon>Pseudomonadati</taxon>
        <taxon>Thermodesulfobacteriota</taxon>
        <taxon>Desulfobulbia</taxon>
        <taxon>Desulfobulbales</taxon>
        <taxon>Desulfobulbaceae</taxon>
        <taxon>Desulfobulbus</taxon>
    </lineage>
</organism>
<dbReference type="EMBL" id="CP021255">
    <property type="protein sequence ID" value="AVD71203.1"/>
    <property type="molecule type" value="Genomic_DNA"/>
</dbReference>
<feature type="domain" description="Glycosyltransferase 2-like" evidence="1">
    <location>
        <begin position="44"/>
        <end position="101"/>
    </location>
</feature>
<dbReference type="Proteomes" id="UP000239867">
    <property type="component" value="Chromosome"/>
</dbReference>
<evidence type="ECO:0000313" key="3">
    <source>
        <dbReference type="Proteomes" id="UP000239867"/>
    </source>
</evidence>
<dbReference type="KEGG" id="deo:CAY53_06685"/>
<dbReference type="Pfam" id="PF00535">
    <property type="entry name" value="Glycos_transf_2"/>
    <property type="match status" value="1"/>
</dbReference>
<dbReference type="RefSeq" id="WP_245874751.1">
    <property type="nucleotide sequence ID" value="NZ_CP021255.1"/>
</dbReference>
<reference evidence="2 3" key="1">
    <citation type="journal article" date="2018" name="MBio">
        <title>Insights into the evolution of host association through the isolation and characterization of a novel human periodontal pathobiont, Desulfobulbus oralis.</title>
        <authorList>
            <person name="Cross K.L."/>
            <person name="Chirania P."/>
            <person name="Xiong W."/>
            <person name="Beall C.J."/>
            <person name="Elkins J.G."/>
            <person name="Giannone R.J."/>
            <person name="Griffen A.L."/>
            <person name="Guss A.M."/>
            <person name="Hettich R.L."/>
            <person name="Joshi S.S."/>
            <person name="Mokrzan E.M."/>
            <person name="Martin R.K."/>
            <person name="Zhulin I.B."/>
            <person name="Leys E.J."/>
            <person name="Podar M."/>
        </authorList>
    </citation>
    <scope>NUCLEOTIDE SEQUENCE [LARGE SCALE GENOMIC DNA]</scope>
    <source>
        <strain evidence="2 3">ORNL</strain>
    </source>
</reference>
<dbReference type="AlphaFoldDB" id="A0A2L1GNE9"/>
<dbReference type="SUPFAM" id="SSF53448">
    <property type="entry name" value="Nucleotide-diphospho-sugar transferases"/>
    <property type="match status" value="1"/>
</dbReference>
<evidence type="ECO:0000313" key="2">
    <source>
        <dbReference type="EMBL" id="AVD71203.1"/>
    </source>
</evidence>
<dbReference type="InterPro" id="IPR029044">
    <property type="entry name" value="Nucleotide-diphossugar_trans"/>
</dbReference>
<sequence>MFYIFWLSILLPLYAVLGYPLLLRLISLSYRQPVYARPERLAVSVIVALHNEEDHVAAKIDSILRQSNQPDRLQIIFASDGSTDQTVQRARACLDERIQVLDGAVKLFLPTMRYI</sequence>
<accession>A0A2L1GNE9</accession>
<gene>
    <name evidence="2" type="ORF">CAY53_06685</name>
</gene>
<name>A0A2L1GNE9_9BACT</name>
<dbReference type="Gene3D" id="3.90.550.10">
    <property type="entry name" value="Spore Coat Polysaccharide Biosynthesis Protein SpsA, Chain A"/>
    <property type="match status" value="1"/>
</dbReference>
<protein>
    <recommendedName>
        <fullName evidence="1">Glycosyltransferase 2-like domain-containing protein</fullName>
    </recommendedName>
</protein>
<keyword evidence="3" id="KW-1185">Reference proteome</keyword>
<evidence type="ECO:0000259" key="1">
    <source>
        <dbReference type="Pfam" id="PF00535"/>
    </source>
</evidence>
<proteinExistence type="predicted"/>